<gene>
    <name evidence="4" type="ORF">HMPREF0322_00162</name>
</gene>
<dbReference type="Gene3D" id="3.40.50.720">
    <property type="entry name" value="NAD(P)-binding Rossmann-like Domain"/>
    <property type="match status" value="1"/>
</dbReference>
<dbReference type="InterPro" id="IPR002347">
    <property type="entry name" value="SDR_fam"/>
</dbReference>
<organism evidence="4 5">
    <name type="scientific">Desulfitobacterium hafniense DP7</name>
    <dbReference type="NCBI Taxonomy" id="537010"/>
    <lineage>
        <taxon>Bacteria</taxon>
        <taxon>Bacillati</taxon>
        <taxon>Bacillota</taxon>
        <taxon>Clostridia</taxon>
        <taxon>Eubacteriales</taxon>
        <taxon>Desulfitobacteriaceae</taxon>
        <taxon>Desulfitobacterium</taxon>
    </lineage>
</organism>
<reference evidence="4 5" key="1">
    <citation type="submission" date="2011-08" db="EMBL/GenBank/DDBJ databases">
        <authorList>
            <person name="Weinstock G."/>
            <person name="Sodergren E."/>
            <person name="Clifton S."/>
            <person name="Fulton L."/>
            <person name="Fulton B."/>
            <person name="Courtney L."/>
            <person name="Fronick C."/>
            <person name="Harrison M."/>
            <person name="Strong C."/>
            <person name="Farmer C."/>
            <person name="Delahaunty K."/>
            <person name="Markovic C."/>
            <person name="Hall O."/>
            <person name="Minx P."/>
            <person name="Tomlinson C."/>
            <person name="Mitreva M."/>
            <person name="Hou S."/>
            <person name="Chen J."/>
            <person name="Wollam A."/>
            <person name="Pepin K.H."/>
            <person name="Johnson M."/>
            <person name="Bhonagiri V."/>
            <person name="Zhang X."/>
            <person name="Suruliraj S."/>
            <person name="Warren W."/>
            <person name="Chinwalla A."/>
            <person name="Mardis E.R."/>
            <person name="Wilson R.K."/>
        </authorList>
    </citation>
    <scope>NUCLEOTIDE SEQUENCE [LARGE SCALE GENOMIC DNA]</scope>
    <source>
        <strain evidence="4 5">DP7</strain>
    </source>
</reference>
<dbReference type="PANTHER" id="PTHR44196">
    <property type="entry name" value="DEHYDROGENASE/REDUCTASE SDR FAMILY MEMBER 7B"/>
    <property type="match status" value="1"/>
</dbReference>
<dbReference type="PRINTS" id="PR00081">
    <property type="entry name" value="GDHRDH"/>
</dbReference>
<evidence type="ECO:0000313" key="4">
    <source>
        <dbReference type="EMBL" id="EHL09131.1"/>
    </source>
</evidence>
<dbReference type="GO" id="GO:0016020">
    <property type="term" value="C:membrane"/>
    <property type="evidence" value="ECO:0007669"/>
    <property type="project" value="TreeGrafter"/>
</dbReference>
<dbReference type="InterPro" id="IPR036291">
    <property type="entry name" value="NAD(P)-bd_dom_sf"/>
</dbReference>
<evidence type="ECO:0000313" key="5">
    <source>
        <dbReference type="Proteomes" id="UP000004416"/>
    </source>
</evidence>
<comment type="similarity">
    <text evidence="1 3">Belongs to the short-chain dehydrogenases/reductases (SDR) family.</text>
</comment>
<comment type="caution">
    <text evidence="4">The sequence shown here is derived from an EMBL/GenBank/DDBJ whole genome shotgun (WGS) entry which is preliminary data.</text>
</comment>
<dbReference type="AlphaFoldDB" id="G9XGU6"/>
<protein>
    <submittedName>
        <fullName evidence="4">Oxidoreductase, short chain dehydrogenase/reductase family protein</fullName>
    </submittedName>
</protein>
<name>G9XGU6_DESHA</name>
<dbReference type="PANTHER" id="PTHR44196:SF1">
    <property type="entry name" value="DEHYDROGENASE_REDUCTASE SDR FAMILY MEMBER 7B"/>
    <property type="match status" value="1"/>
</dbReference>
<dbReference type="HOGENOM" id="CLU_010194_2_1_9"/>
<dbReference type="GO" id="GO:0016491">
    <property type="term" value="F:oxidoreductase activity"/>
    <property type="evidence" value="ECO:0007669"/>
    <property type="project" value="UniProtKB-KW"/>
</dbReference>
<dbReference type="Proteomes" id="UP000004416">
    <property type="component" value="Unassembled WGS sequence"/>
</dbReference>
<dbReference type="SUPFAM" id="SSF51735">
    <property type="entry name" value="NAD(P)-binding Rossmann-fold domains"/>
    <property type="match status" value="1"/>
</dbReference>
<dbReference type="EMBL" id="AFZX01000005">
    <property type="protein sequence ID" value="EHL09131.1"/>
    <property type="molecule type" value="Genomic_DNA"/>
</dbReference>
<sequence>MSGKGVIMHTRSLWEAILFPPRSLNRSRLEAKLKGKRILITGASSGIGEELAYQLADSECHLILVARTEAKLFQVKQNIEQKKAEVSIFPADLREPEKVKELLNFIEQLPGGLDVFVSNAGLSIKRGIKDSLDRYHDFTRTMAINYLAPVQLALSLIPLLEKNKGQIINVSTINVLLLPLPHWAAYQASKAAFDTWFRSAAGELKAMGIATSSVYLPLVRTPMILPTKEYQKLPAMSPEQAGKIVAKLIYTQRSKYRPWWLLPGQFASIICRGIWECAAPAFFKKHKQGGSYD</sequence>
<evidence type="ECO:0000256" key="1">
    <source>
        <dbReference type="ARBA" id="ARBA00006484"/>
    </source>
</evidence>
<dbReference type="PRINTS" id="PR00080">
    <property type="entry name" value="SDRFAMILY"/>
</dbReference>
<keyword evidence="2" id="KW-0560">Oxidoreductase</keyword>
<evidence type="ECO:0000256" key="3">
    <source>
        <dbReference type="RuleBase" id="RU000363"/>
    </source>
</evidence>
<accession>G9XGU6</accession>
<dbReference type="Pfam" id="PF00106">
    <property type="entry name" value="adh_short"/>
    <property type="match status" value="1"/>
</dbReference>
<proteinExistence type="inferred from homology"/>
<dbReference type="PATRIC" id="fig|537010.4.peg.156"/>
<evidence type="ECO:0000256" key="2">
    <source>
        <dbReference type="ARBA" id="ARBA00023002"/>
    </source>
</evidence>